<evidence type="ECO:0000256" key="6">
    <source>
        <dbReference type="ARBA" id="ARBA00023136"/>
    </source>
</evidence>
<evidence type="ECO:0000313" key="11">
    <source>
        <dbReference type="Proteomes" id="UP000037460"/>
    </source>
</evidence>
<keyword evidence="2 8" id="KW-0812">Transmembrane</keyword>
<dbReference type="Gene3D" id="1.20.1560.10">
    <property type="entry name" value="ABC transporter type 1, transmembrane domain"/>
    <property type="match status" value="1"/>
</dbReference>
<evidence type="ECO:0000256" key="1">
    <source>
        <dbReference type="ARBA" id="ARBA00004141"/>
    </source>
</evidence>
<dbReference type="InterPro" id="IPR003593">
    <property type="entry name" value="AAA+_ATPase"/>
</dbReference>
<dbReference type="SUPFAM" id="SSF52540">
    <property type="entry name" value="P-loop containing nucleoside triphosphate hydrolases"/>
    <property type="match status" value="1"/>
</dbReference>
<evidence type="ECO:0000259" key="9">
    <source>
        <dbReference type="PROSITE" id="PS50893"/>
    </source>
</evidence>
<dbReference type="Proteomes" id="UP000037460">
    <property type="component" value="Unassembled WGS sequence"/>
</dbReference>
<dbReference type="PANTHER" id="PTHR43394:SF1">
    <property type="entry name" value="ATP-BINDING CASSETTE SUB-FAMILY B MEMBER 10, MITOCHONDRIAL"/>
    <property type="match status" value="1"/>
</dbReference>
<organism evidence="10 11">
    <name type="scientific">Chrysochromulina tobinii</name>
    <dbReference type="NCBI Taxonomy" id="1460289"/>
    <lineage>
        <taxon>Eukaryota</taxon>
        <taxon>Haptista</taxon>
        <taxon>Haptophyta</taxon>
        <taxon>Prymnesiophyceae</taxon>
        <taxon>Prymnesiales</taxon>
        <taxon>Chrysochromulinaceae</taxon>
        <taxon>Chrysochromulina</taxon>
    </lineage>
</organism>
<feature type="transmembrane region" description="Helical" evidence="8">
    <location>
        <begin position="221"/>
        <end position="239"/>
    </location>
</feature>
<dbReference type="PROSITE" id="PS00211">
    <property type="entry name" value="ABC_TRANSPORTER_1"/>
    <property type="match status" value="1"/>
</dbReference>
<dbReference type="InterPro" id="IPR003439">
    <property type="entry name" value="ABC_transporter-like_ATP-bd"/>
</dbReference>
<keyword evidence="4 10" id="KW-0067">ATP-binding</keyword>
<sequence length="919" mass="102384">MERPSVEELESNQKQTARRIEVVNELIASLADEDLASDKIGRVKVEALSHRCYELLQAPRSAVPPGLMKDVIEWLGKLAEKELRIALEKSAQKPPPPEYADGSKLEKIIEQVGYIEQLMQTARERMEPALHKRVWALVYQGRALRRTERRRGLVKAVRLLLKARESLKWVLLQSVASILVATVEATTTYYRASVLDTFTTPDDATTTAEEYWLAFKRAAHALFYVEMLATLLGLLVTALRDRGQAKMGQELKVYYFGALLKKDLNFWTVKKGPFDTLDEVWELDGDIDKFVKVPQDAISIAVKIATSAMLVRQRSSRMLYLLLGINWGGLALNYAWRFVQGKWYDFATRGLMEPSMDDFTWVHALNPEFVSTFQSFVRGDAERLSFARYLNSWTRRKKASALIDSFSAPFEEFLHLSSSIAQDAVTGNLVASGVVGVGQATGLMQSAQGISRDTQSAISTYQDAVTKAVPLAKAWDLCTLPPSINPDVGIVPQGRARGHIIFEGVEFKYPERDVLVLKGASFEVSPGQTLGMTGSAGCGKSTALRLLERFYDVTAGRILLDGTDIREYSPDWLRGQIATVAQEPKLLPCTILENITFGCKPGSEPTLEEVYAACKAANIYEQLMDKNKFPEGLRTMMHAVSNVSGGEKQRIAIARAILANPTILLLDEATSALDEENQEKVQSALERLMQGRTTLIIAHRLSTIRSASKIITFDNGKVVESGTHDELLQKTDGVYKKLWMKQAGPSGGGGGVPDGDDDAERASGAAHASLEFREDEVSQFNEPLTPSTRLGRLERKLSETTLRETGAYEVLANARAQLVAIVRELQVEANRKETERLETLLRQSEEVLLMSAPLHAWPSTFSRLGVRQQLLAPDDGTMHHLKRLVRKVVHENRDLRSELRSEADYEIAVPLPRRAQTVK</sequence>
<name>A0A0M0JHQ5_9EUKA</name>
<keyword evidence="11" id="KW-1185">Reference proteome</keyword>
<keyword evidence="6 8" id="KW-0472">Membrane</keyword>
<dbReference type="OrthoDB" id="6500128at2759"/>
<keyword evidence="5 8" id="KW-1133">Transmembrane helix</keyword>
<keyword evidence="3" id="KW-0547">Nucleotide-binding</keyword>
<dbReference type="InterPro" id="IPR017871">
    <property type="entry name" value="ABC_transporter-like_CS"/>
</dbReference>
<evidence type="ECO:0000256" key="4">
    <source>
        <dbReference type="ARBA" id="ARBA00022840"/>
    </source>
</evidence>
<reference evidence="11" key="1">
    <citation type="journal article" date="2015" name="PLoS Genet.">
        <title>Genome Sequence and Transcriptome Analyses of Chrysochromulina tobin: Metabolic Tools for Enhanced Algal Fitness in the Prominent Order Prymnesiales (Haptophyceae).</title>
        <authorList>
            <person name="Hovde B.T."/>
            <person name="Deodato C.R."/>
            <person name="Hunsperger H.M."/>
            <person name="Ryken S.A."/>
            <person name="Yost W."/>
            <person name="Jha R.K."/>
            <person name="Patterson J."/>
            <person name="Monnat R.J. Jr."/>
            <person name="Barlow S.B."/>
            <person name="Starkenburg S.R."/>
            <person name="Cattolico R.A."/>
        </authorList>
    </citation>
    <scope>NUCLEOTIDE SEQUENCE</scope>
    <source>
        <strain evidence="11">CCMP291</strain>
    </source>
</reference>
<dbReference type="GO" id="GO:0005524">
    <property type="term" value="F:ATP binding"/>
    <property type="evidence" value="ECO:0007669"/>
    <property type="project" value="UniProtKB-KW"/>
</dbReference>
<comment type="subcellular location">
    <subcellularLocation>
        <location evidence="1">Membrane</location>
        <topology evidence="1">Multi-pass membrane protein</topology>
    </subcellularLocation>
</comment>
<evidence type="ECO:0000313" key="10">
    <source>
        <dbReference type="EMBL" id="KOO26109.1"/>
    </source>
</evidence>
<dbReference type="InterPro" id="IPR039421">
    <property type="entry name" value="Type_1_exporter"/>
</dbReference>
<dbReference type="GO" id="GO:0016020">
    <property type="term" value="C:membrane"/>
    <property type="evidence" value="ECO:0007669"/>
    <property type="project" value="UniProtKB-SubCell"/>
</dbReference>
<accession>A0A0M0JHQ5</accession>
<dbReference type="AlphaFoldDB" id="A0A0M0JHQ5"/>
<dbReference type="FunFam" id="3.40.50.300:FF:000218">
    <property type="entry name" value="Multidrug ABC transporter ATP-binding protein"/>
    <property type="match status" value="1"/>
</dbReference>
<feature type="transmembrane region" description="Helical" evidence="8">
    <location>
        <begin position="318"/>
        <end position="336"/>
    </location>
</feature>
<feature type="domain" description="ABC transporter" evidence="9">
    <location>
        <begin position="500"/>
        <end position="740"/>
    </location>
</feature>
<protein>
    <submittedName>
        <fullName evidence="10">ATP-binding cassette sub-family b member mitochondrial</fullName>
    </submittedName>
</protein>
<feature type="region of interest" description="Disordered" evidence="7">
    <location>
        <begin position="742"/>
        <end position="765"/>
    </location>
</feature>
<dbReference type="Gene3D" id="3.40.50.300">
    <property type="entry name" value="P-loop containing nucleotide triphosphate hydrolases"/>
    <property type="match status" value="1"/>
</dbReference>
<dbReference type="PROSITE" id="PS50893">
    <property type="entry name" value="ABC_TRANSPORTER_2"/>
    <property type="match status" value="1"/>
</dbReference>
<dbReference type="EMBL" id="JWZX01002891">
    <property type="protein sequence ID" value="KOO26109.1"/>
    <property type="molecule type" value="Genomic_DNA"/>
</dbReference>
<evidence type="ECO:0000256" key="8">
    <source>
        <dbReference type="SAM" id="Phobius"/>
    </source>
</evidence>
<proteinExistence type="predicted"/>
<evidence type="ECO:0000256" key="2">
    <source>
        <dbReference type="ARBA" id="ARBA00022692"/>
    </source>
</evidence>
<dbReference type="PANTHER" id="PTHR43394">
    <property type="entry name" value="ATP-DEPENDENT PERMEASE MDL1, MITOCHONDRIAL"/>
    <property type="match status" value="1"/>
</dbReference>
<dbReference type="InterPro" id="IPR027417">
    <property type="entry name" value="P-loop_NTPase"/>
</dbReference>
<evidence type="ECO:0000256" key="7">
    <source>
        <dbReference type="SAM" id="MobiDB-lite"/>
    </source>
</evidence>
<dbReference type="GO" id="GO:0015421">
    <property type="term" value="F:ABC-type oligopeptide transporter activity"/>
    <property type="evidence" value="ECO:0007669"/>
    <property type="project" value="TreeGrafter"/>
</dbReference>
<evidence type="ECO:0000256" key="5">
    <source>
        <dbReference type="ARBA" id="ARBA00022989"/>
    </source>
</evidence>
<dbReference type="InterPro" id="IPR036640">
    <property type="entry name" value="ABC1_TM_sf"/>
</dbReference>
<comment type="caution">
    <text evidence="10">The sequence shown here is derived from an EMBL/GenBank/DDBJ whole genome shotgun (WGS) entry which is preliminary data.</text>
</comment>
<dbReference type="GO" id="GO:0016887">
    <property type="term" value="F:ATP hydrolysis activity"/>
    <property type="evidence" value="ECO:0007669"/>
    <property type="project" value="InterPro"/>
</dbReference>
<gene>
    <name evidence="10" type="ORF">Ctob_012441</name>
</gene>
<dbReference type="Pfam" id="PF00005">
    <property type="entry name" value="ABC_tran"/>
    <property type="match status" value="1"/>
</dbReference>
<evidence type="ECO:0000256" key="3">
    <source>
        <dbReference type="ARBA" id="ARBA00022741"/>
    </source>
</evidence>
<dbReference type="SMART" id="SM00382">
    <property type="entry name" value="AAA"/>
    <property type="match status" value="1"/>
</dbReference>